<keyword evidence="3 7" id="KW-0812">Transmembrane</keyword>
<protein>
    <recommendedName>
        <fullName evidence="8">Peptidase S54 rhomboid domain-containing protein</fullName>
    </recommendedName>
</protein>
<dbReference type="Proteomes" id="UP000799444">
    <property type="component" value="Unassembled WGS sequence"/>
</dbReference>
<evidence type="ECO:0000256" key="6">
    <source>
        <dbReference type="ARBA" id="ARBA00023136"/>
    </source>
</evidence>
<dbReference type="PANTHER" id="PTHR43731:SF14">
    <property type="entry name" value="PRESENILIN-ASSOCIATED RHOMBOID-LIKE PROTEIN, MITOCHONDRIAL"/>
    <property type="match status" value="1"/>
</dbReference>
<evidence type="ECO:0000256" key="7">
    <source>
        <dbReference type="SAM" id="Phobius"/>
    </source>
</evidence>
<feature type="transmembrane region" description="Helical" evidence="7">
    <location>
        <begin position="234"/>
        <end position="252"/>
    </location>
</feature>
<name>A0A9P4V2Z9_9PLEO</name>
<evidence type="ECO:0000256" key="2">
    <source>
        <dbReference type="ARBA" id="ARBA00009045"/>
    </source>
</evidence>
<evidence type="ECO:0000259" key="8">
    <source>
        <dbReference type="Pfam" id="PF01694"/>
    </source>
</evidence>
<dbReference type="GO" id="GO:0016020">
    <property type="term" value="C:membrane"/>
    <property type="evidence" value="ECO:0007669"/>
    <property type="project" value="UniProtKB-SubCell"/>
</dbReference>
<dbReference type="Pfam" id="PF01694">
    <property type="entry name" value="Rhomboid"/>
    <property type="match status" value="1"/>
</dbReference>
<comment type="subcellular location">
    <subcellularLocation>
        <location evidence="1">Membrane</location>
        <topology evidence="1">Multi-pass membrane protein</topology>
    </subcellularLocation>
</comment>
<evidence type="ECO:0000313" key="10">
    <source>
        <dbReference type="Proteomes" id="UP000799444"/>
    </source>
</evidence>
<dbReference type="InterPro" id="IPR022764">
    <property type="entry name" value="Peptidase_S54_rhomboid_dom"/>
</dbReference>
<comment type="caution">
    <text evidence="9">The sequence shown here is derived from an EMBL/GenBank/DDBJ whole genome shotgun (WGS) entry which is preliminary data.</text>
</comment>
<keyword evidence="5 7" id="KW-1133">Transmembrane helix</keyword>
<evidence type="ECO:0000313" key="9">
    <source>
        <dbReference type="EMBL" id="KAF2737967.1"/>
    </source>
</evidence>
<dbReference type="Gene3D" id="1.20.1540.10">
    <property type="entry name" value="Rhomboid-like"/>
    <property type="match status" value="1"/>
</dbReference>
<feature type="transmembrane region" description="Helical" evidence="7">
    <location>
        <begin position="43"/>
        <end position="60"/>
    </location>
</feature>
<dbReference type="AlphaFoldDB" id="A0A9P4V2Z9"/>
<keyword evidence="4" id="KW-0378">Hydrolase</keyword>
<sequence length="259" mass="28316">MPVNFFASPVSLGLRSLEPAPYRFQRRLYSTPHSPKDSGATNMRILYGLIGLNGAIFAYYQFCRLRLKQTTGNPTQFQAAADSLRSFFVNFTLNLDIIKSGKFWTLLTSTVTHIGTMHLLGNVLSFYFFGRLIAVTPGVAPSVFTSLCFGSAICGGLFSLFHKASKVVARGGGPDTSYSHGFSGVVCGVGSAAAFMYPNTKFLIYGLIPAPLWLLMAGFFVYDGFYLNKENQKVGHAAHLGGTFFGAAFYFLRLRGLKV</sequence>
<organism evidence="9 10">
    <name type="scientific">Polyplosphaeria fusca</name>
    <dbReference type="NCBI Taxonomy" id="682080"/>
    <lineage>
        <taxon>Eukaryota</taxon>
        <taxon>Fungi</taxon>
        <taxon>Dikarya</taxon>
        <taxon>Ascomycota</taxon>
        <taxon>Pezizomycotina</taxon>
        <taxon>Dothideomycetes</taxon>
        <taxon>Pleosporomycetidae</taxon>
        <taxon>Pleosporales</taxon>
        <taxon>Tetraplosphaeriaceae</taxon>
        <taxon>Polyplosphaeria</taxon>
    </lineage>
</organism>
<feature type="transmembrane region" description="Helical" evidence="7">
    <location>
        <begin position="141"/>
        <end position="161"/>
    </location>
</feature>
<feature type="transmembrane region" description="Helical" evidence="7">
    <location>
        <begin position="103"/>
        <end position="129"/>
    </location>
</feature>
<keyword evidence="6 7" id="KW-0472">Membrane</keyword>
<accession>A0A9P4V2Z9</accession>
<evidence type="ECO:0000256" key="4">
    <source>
        <dbReference type="ARBA" id="ARBA00022801"/>
    </source>
</evidence>
<dbReference type="InterPro" id="IPR050925">
    <property type="entry name" value="Rhomboid_protease_S54"/>
</dbReference>
<evidence type="ECO:0000256" key="5">
    <source>
        <dbReference type="ARBA" id="ARBA00022989"/>
    </source>
</evidence>
<evidence type="ECO:0000256" key="3">
    <source>
        <dbReference type="ARBA" id="ARBA00022692"/>
    </source>
</evidence>
<dbReference type="InterPro" id="IPR035952">
    <property type="entry name" value="Rhomboid-like_sf"/>
</dbReference>
<feature type="domain" description="Peptidase S54 rhomboid" evidence="8">
    <location>
        <begin position="101"/>
        <end position="254"/>
    </location>
</feature>
<dbReference type="SUPFAM" id="SSF144091">
    <property type="entry name" value="Rhomboid-like"/>
    <property type="match status" value="1"/>
</dbReference>
<comment type="similarity">
    <text evidence="2">Belongs to the peptidase S54 family.</text>
</comment>
<gene>
    <name evidence="9" type="ORF">EJ04DRAFT_509922</name>
</gene>
<dbReference type="EMBL" id="ML996112">
    <property type="protein sequence ID" value="KAF2737967.1"/>
    <property type="molecule type" value="Genomic_DNA"/>
</dbReference>
<evidence type="ECO:0000256" key="1">
    <source>
        <dbReference type="ARBA" id="ARBA00004141"/>
    </source>
</evidence>
<proteinExistence type="inferred from homology"/>
<dbReference type="OrthoDB" id="418595at2759"/>
<dbReference type="PANTHER" id="PTHR43731">
    <property type="entry name" value="RHOMBOID PROTEASE"/>
    <property type="match status" value="1"/>
</dbReference>
<dbReference type="GO" id="GO:0004252">
    <property type="term" value="F:serine-type endopeptidase activity"/>
    <property type="evidence" value="ECO:0007669"/>
    <property type="project" value="InterPro"/>
</dbReference>
<reference evidence="9" key="1">
    <citation type="journal article" date="2020" name="Stud. Mycol.">
        <title>101 Dothideomycetes genomes: a test case for predicting lifestyles and emergence of pathogens.</title>
        <authorList>
            <person name="Haridas S."/>
            <person name="Albert R."/>
            <person name="Binder M."/>
            <person name="Bloem J."/>
            <person name="Labutti K."/>
            <person name="Salamov A."/>
            <person name="Andreopoulos B."/>
            <person name="Baker S."/>
            <person name="Barry K."/>
            <person name="Bills G."/>
            <person name="Bluhm B."/>
            <person name="Cannon C."/>
            <person name="Castanera R."/>
            <person name="Culley D."/>
            <person name="Daum C."/>
            <person name="Ezra D."/>
            <person name="Gonzalez J."/>
            <person name="Henrissat B."/>
            <person name="Kuo A."/>
            <person name="Liang C."/>
            <person name="Lipzen A."/>
            <person name="Lutzoni F."/>
            <person name="Magnuson J."/>
            <person name="Mondo S."/>
            <person name="Nolan M."/>
            <person name="Ohm R."/>
            <person name="Pangilinan J."/>
            <person name="Park H.-J."/>
            <person name="Ramirez L."/>
            <person name="Alfaro M."/>
            <person name="Sun H."/>
            <person name="Tritt A."/>
            <person name="Yoshinaga Y."/>
            <person name="Zwiers L.-H."/>
            <person name="Turgeon B."/>
            <person name="Goodwin S."/>
            <person name="Spatafora J."/>
            <person name="Crous P."/>
            <person name="Grigoriev I."/>
        </authorList>
    </citation>
    <scope>NUCLEOTIDE SEQUENCE</scope>
    <source>
        <strain evidence="9">CBS 125425</strain>
    </source>
</reference>
<keyword evidence="10" id="KW-1185">Reference proteome</keyword>
<feature type="transmembrane region" description="Helical" evidence="7">
    <location>
        <begin position="202"/>
        <end position="222"/>
    </location>
</feature>